<dbReference type="SUPFAM" id="SSF118352">
    <property type="entry name" value="HSP33 redox switch-like"/>
    <property type="match status" value="1"/>
</dbReference>
<evidence type="ECO:0000256" key="3">
    <source>
        <dbReference type="ARBA" id="ARBA00023157"/>
    </source>
</evidence>
<dbReference type="EMBL" id="DVMP01000157">
    <property type="protein sequence ID" value="HIU26563.1"/>
    <property type="molecule type" value="Genomic_DNA"/>
</dbReference>
<evidence type="ECO:0000256" key="4">
    <source>
        <dbReference type="ARBA" id="ARBA00023186"/>
    </source>
</evidence>
<dbReference type="InterPro" id="IPR016154">
    <property type="entry name" value="Heat_shock_Hsp33_C"/>
</dbReference>
<dbReference type="Gene3D" id="3.55.30.10">
    <property type="entry name" value="Hsp33 domain"/>
    <property type="match status" value="1"/>
</dbReference>
<dbReference type="InterPro" id="IPR000397">
    <property type="entry name" value="Heat_shock_Hsp33"/>
</dbReference>
<reference evidence="7" key="2">
    <citation type="journal article" date="2021" name="PeerJ">
        <title>Extensive microbial diversity within the chicken gut microbiome revealed by metagenomics and culture.</title>
        <authorList>
            <person name="Gilroy R."/>
            <person name="Ravi A."/>
            <person name="Getino M."/>
            <person name="Pursley I."/>
            <person name="Horton D.L."/>
            <person name="Alikhan N.F."/>
            <person name="Baker D."/>
            <person name="Gharbi K."/>
            <person name="Hall N."/>
            <person name="Watson M."/>
            <person name="Adriaenssens E.M."/>
            <person name="Foster-Nyarko E."/>
            <person name="Jarju S."/>
            <person name="Secka A."/>
            <person name="Antonio M."/>
            <person name="Oren A."/>
            <person name="Chaudhuri R.R."/>
            <person name="La Ragione R."/>
            <person name="Hildebrand F."/>
            <person name="Pallen M.J."/>
        </authorList>
    </citation>
    <scope>NUCLEOTIDE SEQUENCE</scope>
    <source>
        <strain evidence="7">ChiHcec3-6078</strain>
    </source>
</reference>
<keyword evidence="2 6" id="KW-0862">Zinc</keyword>
<keyword evidence="1 6" id="KW-0963">Cytoplasm</keyword>
<evidence type="ECO:0000256" key="1">
    <source>
        <dbReference type="ARBA" id="ARBA00022490"/>
    </source>
</evidence>
<reference evidence="7" key="1">
    <citation type="submission" date="2020-10" db="EMBL/GenBank/DDBJ databases">
        <authorList>
            <person name="Gilroy R."/>
        </authorList>
    </citation>
    <scope>NUCLEOTIDE SEQUENCE</scope>
    <source>
        <strain evidence="7">ChiHcec3-6078</strain>
    </source>
</reference>
<feature type="disulfide bond" description="Redox-active" evidence="6">
    <location>
        <begin position="283"/>
        <end position="286"/>
    </location>
</feature>
<dbReference type="PANTHER" id="PTHR30111">
    <property type="entry name" value="33 KDA CHAPERONIN"/>
    <property type="match status" value="1"/>
</dbReference>
<proteinExistence type="inferred from homology"/>
<dbReference type="AlphaFoldDB" id="A0A9D1I1J7"/>
<evidence type="ECO:0000256" key="5">
    <source>
        <dbReference type="ARBA" id="ARBA00023284"/>
    </source>
</evidence>
<evidence type="ECO:0000313" key="7">
    <source>
        <dbReference type="EMBL" id="HIU26563.1"/>
    </source>
</evidence>
<dbReference type="Gene3D" id="3.90.1280.10">
    <property type="entry name" value="HSP33 redox switch-like"/>
    <property type="match status" value="1"/>
</dbReference>
<sequence length="306" mass="33355">MSNTLIALDKSGSYRVYIGITTNMVQQAADIHKTTPLASAGLGRVLTAAGLMGLMLKDNGDRLTVRFRGDGPAGQILAAANGAGDVKGYIANPYVDLPLTAEKKLDVGGSLGKGELTVIKDIGMKEPYVGTTALVSGEIAEDLAAYFFISEQQNSSVALGVRIERDLSIGAAGGMIIQTMPGAEEEAVDRLEELTGSMDPLTSSVKEIQDSMENAVDRERTEALLYRVFKGMPEKYKPEILQERDISWKCDCSRERMERALAAIGRKDLTEIIEEDGKAELQCHFCLKKYSFNREELLSILERARP</sequence>
<dbReference type="Proteomes" id="UP000824090">
    <property type="component" value="Unassembled WGS sequence"/>
</dbReference>
<evidence type="ECO:0000313" key="8">
    <source>
        <dbReference type="Proteomes" id="UP000824090"/>
    </source>
</evidence>
<dbReference type="SUPFAM" id="SSF64397">
    <property type="entry name" value="Hsp33 domain"/>
    <property type="match status" value="1"/>
</dbReference>
<dbReference type="PANTHER" id="PTHR30111:SF1">
    <property type="entry name" value="33 KDA CHAPERONIN"/>
    <property type="match status" value="1"/>
</dbReference>
<dbReference type="GO" id="GO:0051082">
    <property type="term" value="F:unfolded protein binding"/>
    <property type="evidence" value="ECO:0007669"/>
    <property type="project" value="UniProtKB-UniRule"/>
</dbReference>
<dbReference type="CDD" id="cd00498">
    <property type="entry name" value="Hsp33"/>
    <property type="match status" value="1"/>
</dbReference>
<dbReference type="InterPro" id="IPR016153">
    <property type="entry name" value="Heat_shock_Hsp33_N"/>
</dbReference>
<dbReference type="Pfam" id="PF01430">
    <property type="entry name" value="HSP33"/>
    <property type="match status" value="1"/>
</dbReference>
<feature type="disulfide bond" description="Redox-active" evidence="6">
    <location>
        <begin position="250"/>
        <end position="252"/>
    </location>
</feature>
<organism evidence="7 8">
    <name type="scientific">Candidatus Allocopromorpha excrementigallinarum</name>
    <dbReference type="NCBI Taxonomy" id="2840742"/>
    <lineage>
        <taxon>Bacteria</taxon>
        <taxon>Bacillati</taxon>
        <taxon>Bacillota</taxon>
        <taxon>Clostridia</taxon>
        <taxon>Eubacteriales</taxon>
        <taxon>Eubacteriaceae</taxon>
        <taxon>Eubacteriaceae incertae sedis</taxon>
        <taxon>Candidatus Allocopromorpha</taxon>
    </lineage>
</organism>
<comment type="similarity">
    <text evidence="6">Belongs to the HSP33 family.</text>
</comment>
<gene>
    <name evidence="6 7" type="primary">hslO</name>
    <name evidence="7" type="ORF">IAC50_08745</name>
</gene>
<keyword evidence="3 6" id="KW-1015">Disulfide bond</keyword>
<comment type="caution">
    <text evidence="7">The sequence shown here is derived from an EMBL/GenBank/DDBJ whole genome shotgun (WGS) entry which is preliminary data.</text>
</comment>
<dbReference type="PIRSF" id="PIRSF005261">
    <property type="entry name" value="Heat_shock_Hsp33"/>
    <property type="match status" value="1"/>
</dbReference>
<name>A0A9D1I1J7_9FIRM</name>
<dbReference type="GO" id="GO:0042026">
    <property type="term" value="P:protein refolding"/>
    <property type="evidence" value="ECO:0007669"/>
    <property type="project" value="TreeGrafter"/>
</dbReference>
<comment type="PTM">
    <text evidence="6">Under oxidizing conditions two disulfide bonds are formed involving the reactive cysteines. Under reducing conditions zinc is bound to the reactive cysteines and the protein is inactive.</text>
</comment>
<accession>A0A9D1I1J7</accession>
<keyword evidence="4 6" id="KW-0143">Chaperone</keyword>
<keyword evidence="5 6" id="KW-0676">Redox-active center</keyword>
<dbReference type="GO" id="GO:0044183">
    <property type="term" value="F:protein folding chaperone"/>
    <property type="evidence" value="ECO:0007669"/>
    <property type="project" value="TreeGrafter"/>
</dbReference>
<dbReference type="NCBIfam" id="NF001033">
    <property type="entry name" value="PRK00114.1"/>
    <property type="match status" value="1"/>
</dbReference>
<protein>
    <recommendedName>
        <fullName evidence="6">33 kDa chaperonin</fullName>
    </recommendedName>
    <alternativeName>
        <fullName evidence="6">Heat shock protein 33 homolog</fullName>
        <shortName evidence="6">HSP33</shortName>
    </alternativeName>
</protein>
<comment type="function">
    <text evidence="6">Redox regulated molecular chaperone. Protects both thermally unfolding and oxidatively damaged proteins from irreversible aggregation. Plays an important role in the bacterial defense system toward oxidative stress.</text>
</comment>
<dbReference type="HAMAP" id="MF_00117">
    <property type="entry name" value="HslO"/>
    <property type="match status" value="1"/>
</dbReference>
<dbReference type="GO" id="GO:0005737">
    <property type="term" value="C:cytoplasm"/>
    <property type="evidence" value="ECO:0007669"/>
    <property type="project" value="UniProtKB-SubCell"/>
</dbReference>
<comment type="subcellular location">
    <subcellularLocation>
        <location evidence="6">Cytoplasm</location>
    </subcellularLocation>
</comment>
<evidence type="ECO:0000256" key="6">
    <source>
        <dbReference type="HAMAP-Rule" id="MF_00117"/>
    </source>
</evidence>
<evidence type="ECO:0000256" key="2">
    <source>
        <dbReference type="ARBA" id="ARBA00022833"/>
    </source>
</evidence>